<dbReference type="AlphaFoldDB" id="A0A418WVX7"/>
<proteinExistence type="predicted"/>
<dbReference type="Proteomes" id="UP000285190">
    <property type="component" value="Unassembled WGS sequence"/>
</dbReference>
<organism evidence="1 2">
    <name type="scientific">Noviherbaspirillum cavernae</name>
    <dbReference type="NCBI Taxonomy" id="2320862"/>
    <lineage>
        <taxon>Bacteria</taxon>
        <taxon>Pseudomonadati</taxon>
        <taxon>Pseudomonadota</taxon>
        <taxon>Betaproteobacteria</taxon>
        <taxon>Burkholderiales</taxon>
        <taxon>Oxalobacteraceae</taxon>
        <taxon>Noviherbaspirillum</taxon>
    </lineage>
</organism>
<dbReference type="EMBL" id="QYUN01000003">
    <property type="protein sequence ID" value="RJF96882.1"/>
    <property type="molecule type" value="Genomic_DNA"/>
</dbReference>
<comment type="caution">
    <text evidence="1">The sequence shown here is derived from an EMBL/GenBank/DDBJ whole genome shotgun (WGS) entry which is preliminary data.</text>
</comment>
<accession>A0A418WVX7</accession>
<protein>
    <submittedName>
        <fullName evidence="1">Uncharacterized protein</fullName>
    </submittedName>
</protein>
<keyword evidence="2" id="KW-1185">Reference proteome</keyword>
<name>A0A418WVX7_9BURK</name>
<evidence type="ECO:0000313" key="2">
    <source>
        <dbReference type="Proteomes" id="UP000285190"/>
    </source>
</evidence>
<evidence type="ECO:0000313" key="1">
    <source>
        <dbReference type="EMBL" id="RJF96882.1"/>
    </source>
</evidence>
<reference evidence="1 2" key="1">
    <citation type="submission" date="2018-09" db="EMBL/GenBank/DDBJ databases">
        <authorList>
            <person name="Zhu H."/>
        </authorList>
    </citation>
    <scope>NUCLEOTIDE SEQUENCE [LARGE SCALE GENOMIC DNA]</scope>
    <source>
        <strain evidence="1 2">K2R10-39</strain>
    </source>
</reference>
<gene>
    <name evidence="1" type="ORF">D3870_21130</name>
</gene>
<sequence length="424" mass="46536">MNRLHQHQPAYEGTNMNIDIKQLFGSGFLDCKEYMKNFSSLMFFQTPSFHPKEENSLKSLMKMIDDLCLPKALKTWLKDALMEEHGEALPSEKGAANTIKSFQKKELGNAKISVEQMKEMADTGNLTKNDGTRIKVSEKVQRAAQAFMANGGELFARVESAGNGKHDGLLSVGDIDCAKKKHLLSNECNEFSYESLFSLPTCELHSLPACWDDLRPSEKSAAKTIQNLQKHHLGGGMLTVEQMQLMADTGYLKKPDGSLVQISAKERAAAQAFMANGGALFARIESIKNGQHDGKLSMSDINVAREKGKLSGHQPCIDDAHDEDIHPPLSRKKAASAMLDFMKTEAGCATLSVEQMEEIAETGYLTKADGTRIRVSDNVRKAAEKIMENGGGFFARLESAATGGHDGKLSFGDIEKWIGKQGRS</sequence>